<keyword evidence="2" id="KW-1185">Reference proteome</keyword>
<evidence type="ECO:0000313" key="2">
    <source>
        <dbReference type="Proteomes" id="UP000316093"/>
    </source>
</evidence>
<dbReference type="KEGG" id="lpy:FIV34_11835"/>
<accession>A0A4Y5Z3I8</accession>
<protein>
    <submittedName>
        <fullName evidence="1">Uncharacterized protein</fullName>
    </submittedName>
</protein>
<name>A0A4Y5Z3I8_9GAMM</name>
<evidence type="ECO:0000313" key="1">
    <source>
        <dbReference type="EMBL" id="QDE39851.1"/>
    </source>
</evidence>
<organism evidence="1 2">
    <name type="scientific">Luteibacter pinisoli</name>
    <dbReference type="NCBI Taxonomy" id="2589080"/>
    <lineage>
        <taxon>Bacteria</taxon>
        <taxon>Pseudomonadati</taxon>
        <taxon>Pseudomonadota</taxon>
        <taxon>Gammaproteobacteria</taxon>
        <taxon>Lysobacterales</taxon>
        <taxon>Rhodanobacteraceae</taxon>
        <taxon>Luteibacter</taxon>
    </lineage>
</organism>
<dbReference type="Proteomes" id="UP000316093">
    <property type="component" value="Chromosome"/>
</dbReference>
<reference evidence="1 2" key="1">
    <citation type="submission" date="2019-06" db="EMBL/GenBank/DDBJ databases">
        <title>A complete genome sequence for Luteibacter pinisoli MAH-14.</title>
        <authorList>
            <person name="Baltrus D.A."/>
        </authorList>
    </citation>
    <scope>NUCLEOTIDE SEQUENCE [LARGE SCALE GENOMIC DNA]</scope>
    <source>
        <strain evidence="1 2">MAH-14</strain>
    </source>
</reference>
<sequence length="106" mass="11388">MSATQVHTRPLPLAPIIQEAVAIIEAVLDGDLDEARFRTCLITTLSLCRDLPDVGHAAGELFGLLGPPGSTPDRRFVAAIRTLSEAIDRAMDVGTQADWMYDSGPK</sequence>
<gene>
    <name evidence="1" type="ORF">FIV34_11835</name>
</gene>
<dbReference type="AlphaFoldDB" id="A0A4Y5Z3I8"/>
<dbReference type="EMBL" id="CP041046">
    <property type="protein sequence ID" value="QDE39851.1"/>
    <property type="molecule type" value="Genomic_DNA"/>
</dbReference>
<proteinExistence type="predicted"/>
<dbReference type="RefSeq" id="WP_139982987.1">
    <property type="nucleotide sequence ID" value="NZ_CP041046.1"/>
</dbReference>